<dbReference type="PANTHER" id="PTHR46306">
    <property type="entry name" value="BTB/POZ DOMAIN-CONTAINING PROTEIN 9"/>
    <property type="match status" value="1"/>
</dbReference>
<accession>A0A397ICX3</accession>
<dbReference type="InterPro" id="IPR052407">
    <property type="entry name" value="BTB_POZ_domain_cont_9"/>
</dbReference>
<dbReference type="PROSITE" id="PS50097">
    <property type="entry name" value="BTB"/>
    <property type="match status" value="1"/>
</dbReference>
<name>A0A397ICX3_9GLOM</name>
<dbReference type="PANTHER" id="PTHR46306:SF1">
    <property type="entry name" value="BTB_POZ DOMAIN-CONTAINING PROTEIN 9"/>
    <property type="match status" value="1"/>
</dbReference>
<reference evidence="2 3" key="1">
    <citation type="submission" date="2018-08" db="EMBL/GenBank/DDBJ databases">
        <title>Genome and evolution of the arbuscular mycorrhizal fungus Diversispora epigaea (formerly Glomus versiforme) and its bacterial endosymbionts.</title>
        <authorList>
            <person name="Sun X."/>
            <person name="Fei Z."/>
            <person name="Harrison M."/>
        </authorList>
    </citation>
    <scope>NUCLEOTIDE SEQUENCE [LARGE SCALE GENOMIC DNA]</scope>
    <source>
        <strain evidence="2 3">IT104</strain>
    </source>
</reference>
<dbReference type="InterPro" id="IPR000210">
    <property type="entry name" value="BTB/POZ_dom"/>
</dbReference>
<evidence type="ECO:0000313" key="3">
    <source>
        <dbReference type="Proteomes" id="UP000266861"/>
    </source>
</evidence>
<comment type="caution">
    <text evidence="2">The sequence shown here is derived from an EMBL/GenBank/DDBJ whole genome shotgun (WGS) entry which is preliminary data.</text>
</comment>
<organism evidence="2 3">
    <name type="scientific">Diversispora epigaea</name>
    <dbReference type="NCBI Taxonomy" id="1348612"/>
    <lineage>
        <taxon>Eukaryota</taxon>
        <taxon>Fungi</taxon>
        <taxon>Fungi incertae sedis</taxon>
        <taxon>Mucoromycota</taxon>
        <taxon>Glomeromycotina</taxon>
        <taxon>Glomeromycetes</taxon>
        <taxon>Diversisporales</taxon>
        <taxon>Diversisporaceae</taxon>
        <taxon>Diversispora</taxon>
    </lineage>
</organism>
<proteinExistence type="predicted"/>
<dbReference type="SMART" id="SM00225">
    <property type="entry name" value="BTB"/>
    <property type="match status" value="1"/>
</dbReference>
<dbReference type="OrthoDB" id="1893551at2759"/>
<keyword evidence="3" id="KW-1185">Reference proteome</keyword>
<feature type="domain" description="BTB" evidence="1">
    <location>
        <begin position="23"/>
        <end position="95"/>
    </location>
</feature>
<sequence length="419" mass="48854">MAFKFLEKLSQDISELLNDKEEYNVIIEVGQEQNKKSFTAHSAVLRYRSSYFNNELTNTIPSDANIKIITNPNISPQMFEIILKYIYSGVIDLKNMDTGTMYDLMVVANELEFEELSEKLENHLIKSKASWLRTHFTFVYHSIFKHNEFQNLEKFCNDIIAKHPMGTAQNSTLPEKLEDWSNENFITLKTTLQQCLPHVRYFHISNSDVIDKIKPYKKILNEQTYSSINNPYDVFSPITFWEKWVGTNKSFIFSFKDGNIQNSILSRVQNQNEALWYPYNKDKFGPKFGYGEFAMKSNVSDFTQDKLNKCFNHYNIYEKSVRTNEDNKNYLTFEFEDLGSSFTLSEVHPKAIYTNGLVSKLIKPEDLRQFDLKIPDNIIEGEENEMELIDNTLLVSVSPLSPIFSSSVFQQQSMKNAHQ</sequence>
<evidence type="ECO:0000259" key="1">
    <source>
        <dbReference type="PROSITE" id="PS50097"/>
    </source>
</evidence>
<gene>
    <name evidence="2" type="ORF">Glove_230g152</name>
</gene>
<dbReference type="EMBL" id="PQFF01000213">
    <property type="protein sequence ID" value="RHZ73525.1"/>
    <property type="molecule type" value="Genomic_DNA"/>
</dbReference>
<dbReference type="AlphaFoldDB" id="A0A397ICX3"/>
<dbReference type="Gene3D" id="3.30.710.10">
    <property type="entry name" value="Potassium Channel Kv1.1, Chain A"/>
    <property type="match status" value="1"/>
</dbReference>
<dbReference type="InterPro" id="IPR011333">
    <property type="entry name" value="SKP1/BTB/POZ_sf"/>
</dbReference>
<dbReference type="Pfam" id="PF00651">
    <property type="entry name" value="BTB"/>
    <property type="match status" value="1"/>
</dbReference>
<dbReference type="GO" id="GO:0005737">
    <property type="term" value="C:cytoplasm"/>
    <property type="evidence" value="ECO:0007669"/>
    <property type="project" value="TreeGrafter"/>
</dbReference>
<dbReference type="Proteomes" id="UP000266861">
    <property type="component" value="Unassembled WGS sequence"/>
</dbReference>
<protein>
    <recommendedName>
        <fullName evidence="1">BTB domain-containing protein</fullName>
    </recommendedName>
</protein>
<evidence type="ECO:0000313" key="2">
    <source>
        <dbReference type="EMBL" id="RHZ73525.1"/>
    </source>
</evidence>
<dbReference type="SUPFAM" id="SSF54695">
    <property type="entry name" value="POZ domain"/>
    <property type="match status" value="1"/>
</dbReference>